<organism evidence="1 2">
    <name type="scientific">Thermofilum pendens (strain DSM 2475 / Hrk 5)</name>
    <dbReference type="NCBI Taxonomy" id="368408"/>
    <lineage>
        <taxon>Archaea</taxon>
        <taxon>Thermoproteota</taxon>
        <taxon>Thermoprotei</taxon>
        <taxon>Thermofilales</taxon>
        <taxon>Thermofilaceae</taxon>
        <taxon>Thermofilum</taxon>
    </lineage>
</organism>
<dbReference type="AlphaFoldDB" id="A1RYH9"/>
<dbReference type="PANTHER" id="PTHR37460">
    <property type="entry name" value="ENDONUCLEASE III"/>
    <property type="match status" value="1"/>
</dbReference>
<reference evidence="2" key="1">
    <citation type="journal article" date="2008" name="J. Bacteriol.">
        <title>Genome sequence of Thermofilum pendens reveals an exceptional loss of biosynthetic pathways without genome reduction.</title>
        <authorList>
            <person name="Anderson I."/>
            <person name="Rodriguez J."/>
            <person name="Susanti D."/>
            <person name="Porat I."/>
            <person name="Reich C."/>
            <person name="Ulrich L.E."/>
            <person name="Elkins J.G."/>
            <person name="Mavromatis K."/>
            <person name="Lykidis A."/>
            <person name="Kim E."/>
            <person name="Thompson L.S."/>
            <person name="Nolan M."/>
            <person name="Land M."/>
            <person name="Copeland A."/>
            <person name="Lapidus A."/>
            <person name="Lucas S."/>
            <person name="Detter C."/>
            <person name="Zhulin I.B."/>
            <person name="Olsen G.J."/>
            <person name="Whitman W."/>
            <person name="Mukhopadhyay B."/>
            <person name="Bristow J."/>
            <person name="Kyrpides N."/>
        </authorList>
    </citation>
    <scope>NUCLEOTIDE SEQUENCE [LARGE SCALE GENOMIC DNA]</scope>
    <source>
        <strain evidence="2">DSM 2475 / Hrk 5</strain>
    </source>
</reference>
<dbReference type="HOGENOM" id="CLU_115699_0_0_2"/>
<dbReference type="KEGG" id="tpe:Tpen_0858"/>
<accession>A1RYH9</accession>
<dbReference type="EnsemblBacteria" id="ABL78259">
    <property type="protein sequence ID" value="ABL78259"/>
    <property type="gene ID" value="Tpen_0858"/>
</dbReference>
<dbReference type="PANTHER" id="PTHR37460:SF1">
    <property type="entry name" value="ENDONUCLEASE III"/>
    <property type="match status" value="1"/>
</dbReference>
<dbReference type="EMBL" id="CP000505">
    <property type="protein sequence ID" value="ABL78259.1"/>
    <property type="molecule type" value="Genomic_DNA"/>
</dbReference>
<name>A1RYH9_THEPD</name>
<protein>
    <recommendedName>
        <fullName evidence="3">GIY-YIG nuclease family protein</fullName>
    </recommendedName>
</protein>
<dbReference type="InterPro" id="IPR002837">
    <property type="entry name" value="DUF123"/>
</dbReference>
<proteinExistence type="predicted"/>
<dbReference type="CDD" id="cd10441">
    <property type="entry name" value="GIY-YIG_COG1833"/>
    <property type="match status" value="1"/>
</dbReference>
<evidence type="ECO:0000313" key="2">
    <source>
        <dbReference type="Proteomes" id="UP000000641"/>
    </source>
</evidence>
<dbReference type="STRING" id="368408.Tpen_0858"/>
<dbReference type="Pfam" id="PF01986">
    <property type="entry name" value="DUF123"/>
    <property type="match status" value="1"/>
</dbReference>
<keyword evidence="2" id="KW-1185">Reference proteome</keyword>
<evidence type="ECO:0000313" key="1">
    <source>
        <dbReference type="EMBL" id="ABL78259.1"/>
    </source>
</evidence>
<gene>
    <name evidence="1" type="ordered locus">Tpen_0858</name>
</gene>
<dbReference type="eggNOG" id="arCOG00463">
    <property type="taxonomic scope" value="Archaea"/>
</dbReference>
<dbReference type="Proteomes" id="UP000000641">
    <property type="component" value="Chromosome"/>
</dbReference>
<sequence>MSCVGKAMMPADNVAPSGKGIYILLIVLKSDAKLSSISGKEVTLRAGIYLYLGSAKGPGGLRARVSRHLRREKRVHWHIDRLLAAPGASVAYVVYGETHLPECVLTRPLEELGCRHPLPGFGSSDCKHGCTSHLLECGGGEKDCLEKAVEAFRRNGVTPGVLHVS</sequence>
<evidence type="ECO:0008006" key="3">
    <source>
        <dbReference type="Google" id="ProtNLM"/>
    </source>
</evidence>